<name>A0AAC8WZW1_9LACT</name>
<dbReference type="EMBL" id="CP014162">
    <property type="protein sequence ID" value="AMB97258.1"/>
    <property type="molecule type" value="Genomic_DNA"/>
</dbReference>
<reference evidence="2" key="2">
    <citation type="submission" date="2016-01" db="EMBL/GenBank/DDBJ databases">
        <title>Six Aerococcus type strain genome sequencing and assembly using PacBio and Illumina Hiseq.</title>
        <authorList>
            <person name="Carkaci D."/>
            <person name="Dargis R."/>
            <person name="Nielsen X.C."/>
            <person name="Skovgaard O."/>
            <person name="Fuursted K."/>
            <person name="Christensen J.J."/>
        </authorList>
    </citation>
    <scope>NUCLEOTIDE SEQUENCE [LARGE SCALE GENOMIC DNA]</scope>
    <source>
        <strain evidence="2">CCUG28094</strain>
    </source>
</reference>
<dbReference type="RefSeq" id="WP_026466591.1">
    <property type="nucleotide sequence ID" value="NZ_CP014162.1"/>
</dbReference>
<gene>
    <name evidence="1" type="ORF">AWM74_02945</name>
</gene>
<dbReference type="GeneID" id="92866504"/>
<reference evidence="1 2" key="1">
    <citation type="journal article" date="2016" name="Genome Announc.">
        <title>Complete Genome Sequences of Aerococcus christensenii CCUG 28831T, Aerococcus sanguinicola CCUG 43001T, Aerococcus urinae CCUG 36881T, Aerococcus urinaeequi CCUG 28094T, Aerococcus urinaehominis CCUG 42038 BT, and Aerococcus viridans CCUG 4311T.</title>
        <authorList>
            <person name="Carkaci D."/>
            <person name="Dargis R."/>
            <person name="Nielsen X.C."/>
            <person name="Skovgaard O."/>
            <person name="Fuursted K."/>
            <person name="Christensen J.J."/>
        </authorList>
    </citation>
    <scope>NUCLEOTIDE SEQUENCE [LARGE SCALE GENOMIC DNA]</scope>
    <source>
        <strain evidence="1 2">CCUG28094</strain>
    </source>
</reference>
<proteinExistence type="predicted"/>
<sequence length="84" mass="9255">MTEVNLIHGWVLTYQDNADIVVAVNQAGNVAITYATKAFGEVQTLLFTITEDKIAILNLPFVFENLTILADKKEITFDVISIPG</sequence>
<evidence type="ECO:0000313" key="1">
    <source>
        <dbReference type="EMBL" id="AMB97258.1"/>
    </source>
</evidence>
<dbReference type="AlphaFoldDB" id="A0AAC8WZW1"/>
<protein>
    <submittedName>
        <fullName evidence="1">Uncharacterized protein</fullName>
    </submittedName>
</protein>
<organism evidence="1 2">
    <name type="scientific">Aerococcus urinaeequi</name>
    <dbReference type="NCBI Taxonomy" id="51665"/>
    <lineage>
        <taxon>Bacteria</taxon>
        <taxon>Bacillati</taxon>
        <taxon>Bacillota</taxon>
        <taxon>Bacilli</taxon>
        <taxon>Lactobacillales</taxon>
        <taxon>Aerococcaceae</taxon>
        <taxon>Aerococcus</taxon>
    </lineage>
</organism>
<evidence type="ECO:0000313" key="2">
    <source>
        <dbReference type="Proteomes" id="UP000067698"/>
    </source>
</evidence>
<dbReference type="Proteomes" id="UP000067698">
    <property type="component" value="Chromosome"/>
</dbReference>
<accession>A0AAC8WZW1</accession>